<name>A0A5N6N9S5_9ASTR</name>
<gene>
    <name evidence="1" type="ORF">E3N88_21668</name>
</gene>
<evidence type="ECO:0000313" key="1">
    <source>
        <dbReference type="EMBL" id="KAD4584067.1"/>
    </source>
</evidence>
<accession>A0A5N6N9S5</accession>
<organism evidence="1 2">
    <name type="scientific">Mikania micrantha</name>
    <name type="common">bitter vine</name>
    <dbReference type="NCBI Taxonomy" id="192012"/>
    <lineage>
        <taxon>Eukaryota</taxon>
        <taxon>Viridiplantae</taxon>
        <taxon>Streptophyta</taxon>
        <taxon>Embryophyta</taxon>
        <taxon>Tracheophyta</taxon>
        <taxon>Spermatophyta</taxon>
        <taxon>Magnoliopsida</taxon>
        <taxon>eudicotyledons</taxon>
        <taxon>Gunneridae</taxon>
        <taxon>Pentapetalae</taxon>
        <taxon>asterids</taxon>
        <taxon>campanulids</taxon>
        <taxon>Asterales</taxon>
        <taxon>Asteraceae</taxon>
        <taxon>Asteroideae</taxon>
        <taxon>Heliantheae alliance</taxon>
        <taxon>Eupatorieae</taxon>
        <taxon>Mikania</taxon>
    </lineage>
</organism>
<sequence>MENPRLLREEDEIGGLLRDCEGDEKETATLELGLTLPYQFKEQLVRSRGDQQHVSKEGSETLDWLFFMPGEGEPGLLVVTKVEPWRSDVQGKVKRLRSADHICKPLLQKRWTKPLQEELLGVFVFQYFTTSSHFQNFPNLFQPYPRVHDRHHRRTKFRSRSSRAEYQLLPQHYPTTTAVTFAIITIAILEDEGFWRRG</sequence>
<protein>
    <submittedName>
        <fullName evidence="1">Uncharacterized protein</fullName>
    </submittedName>
</protein>
<reference evidence="1 2" key="1">
    <citation type="submission" date="2019-05" db="EMBL/GenBank/DDBJ databases">
        <title>Mikania micrantha, genome provides insights into the molecular mechanism of rapid growth.</title>
        <authorList>
            <person name="Liu B."/>
        </authorList>
    </citation>
    <scope>NUCLEOTIDE SEQUENCE [LARGE SCALE GENOMIC DNA]</scope>
    <source>
        <strain evidence="1">NLD-2019</strain>
        <tissue evidence="1">Leaf</tissue>
    </source>
</reference>
<dbReference type="AlphaFoldDB" id="A0A5N6N9S5"/>
<evidence type="ECO:0000313" key="2">
    <source>
        <dbReference type="Proteomes" id="UP000326396"/>
    </source>
</evidence>
<dbReference type="Proteomes" id="UP000326396">
    <property type="component" value="Linkage Group LG2"/>
</dbReference>
<dbReference type="EMBL" id="SZYD01000012">
    <property type="protein sequence ID" value="KAD4584067.1"/>
    <property type="molecule type" value="Genomic_DNA"/>
</dbReference>
<proteinExistence type="predicted"/>
<comment type="caution">
    <text evidence="1">The sequence shown here is derived from an EMBL/GenBank/DDBJ whole genome shotgun (WGS) entry which is preliminary data.</text>
</comment>
<keyword evidence="2" id="KW-1185">Reference proteome</keyword>